<name>A0A8B6EEJ5_MYTGA</name>
<sequence length="200" mass="23084">MNAKKLRMNQTDNIRQVVEVTEAVESAVTDILVVEDLQDHDTAVPHFFAEKINKLKKIKSENDKKERKTLRKIVSGMPITETEVAEKVKQHVENQGKNKSSNQSRPSHTSPKPGPSLIYIDDSMDFSDTDDEEIPEVELCCVCKQFNPNQIKLGVGVELSKLVQCDNYRRKHWTHLKNCTELRAVRRNIKFYCMHCKDME</sequence>
<protein>
    <submittedName>
        <fullName evidence="2">Uncharacterized protein</fullName>
    </submittedName>
</protein>
<gene>
    <name evidence="2" type="ORF">MGAL_10B086205</name>
</gene>
<reference evidence="2" key="1">
    <citation type="submission" date="2018-11" db="EMBL/GenBank/DDBJ databases">
        <authorList>
            <person name="Alioto T."/>
            <person name="Alioto T."/>
        </authorList>
    </citation>
    <scope>NUCLEOTIDE SEQUENCE</scope>
</reference>
<feature type="region of interest" description="Disordered" evidence="1">
    <location>
        <begin position="89"/>
        <end position="121"/>
    </location>
</feature>
<dbReference type="AlphaFoldDB" id="A0A8B6EEJ5"/>
<dbReference type="Proteomes" id="UP000596742">
    <property type="component" value="Unassembled WGS sequence"/>
</dbReference>
<dbReference type="OrthoDB" id="6118262at2759"/>
<dbReference type="Gene3D" id="3.30.40.10">
    <property type="entry name" value="Zinc/RING finger domain, C3HC4 (zinc finger)"/>
    <property type="match status" value="1"/>
</dbReference>
<proteinExistence type="predicted"/>
<accession>A0A8B6EEJ5</accession>
<evidence type="ECO:0000313" key="2">
    <source>
        <dbReference type="EMBL" id="VDI33628.1"/>
    </source>
</evidence>
<comment type="caution">
    <text evidence="2">The sequence shown here is derived from an EMBL/GenBank/DDBJ whole genome shotgun (WGS) entry which is preliminary data.</text>
</comment>
<feature type="compositionally biased region" description="Polar residues" evidence="1">
    <location>
        <begin position="97"/>
        <end position="110"/>
    </location>
</feature>
<keyword evidence="3" id="KW-1185">Reference proteome</keyword>
<dbReference type="InterPro" id="IPR013083">
    <property type="entry name" value="Znf_RING/FYVE/PHD"/>
</dbReference>
<evidence type="ECO:0000313" key="3">
    <source>
        <dbReference type="Proteomes" id="UP000596742"/>
    </source>
</evidence>
<dbReference type="EMBL" id="UYJE01005058">
    <property type="protein sequence ID" value="VDI33628.1"/>
    <property type="molecule type" value="Genomic_DNA"/>
</dbReference>
<evidence type="ECO:0000256" key="1">
    <source>
        <dbReference type="SAM" id="MobiDB-lite"/>
    </source>
</evidence>
<organism evidence="2 3">
    <name type="scientific">Mytilus galloprovincialis</name>
    <name type="common">Mediterranean mussel</name>
    <dbReference type="NCBI Taxonomy" id="29158"/>
    <lineage>
        <taxon>Eukaryota</taxon>
        <taxon>Metazoa</taxon>
        <taxon>Spiralia</taxon>
        <taxon>Lophotrochozoa</taxon>
        <taxon>Mollusca</taxon>
        <taxon>Bivalvia</taxon>
        <taxon>Autobranchia</taxon>
        <taxon>Pteriomorphia</taxon>
        <taxon>Mytilida</taxon>
        <taxon>Mytiloidea</taxon>
        <taxon>Mytilidae</taxon>
        <taxon>Mytilinae</taxon>
        <taxon>Mytilus</taxon>
    </lineage>
</organism>